<evidence type="ECO:0000313" key="6">
    <source>
        <dbReference type="EMBL" id="CAH0101315.1"/>
    </source>
</evidence>
<gene>
    <name evidence="6" type="ORF">DGAL_LOCUS3645</name>
</gene>
<evidence type="ECO:0000256" key="2">
    <source>
        <dbReference type="ARBA" id="ARBA00025794"/>
    </source>
</evidence>
<proteinExistence type="inferred from homology"/>
<feature type="compositionally biased region" description="Low complexity" evidence="4">
    <location>
        <begin position="248"/>
        <end position="258"/>
    </location>
</feature>
<dbReference type="Proteomes" id="UP000789390">
    <property type="component" value="Unassembled WGS sequence"/>
</dbReference>
<dbReference type="GO" id="GO:0070319">
    <property type="term" value="C:Golgi to plasma membrane transport vesicle"/>
    <property type="evidence" value="ECO:0007669"/>
    <property type="project" value="TreeGrafter"/>
</dbReference>
<dbReference type="InterPro" id="IPR040351">
    <property type="entry name" value="RAB3IL/RAB3IP/Sec2"/>
</dbReference>
<feature type="region of interest" description="Disordered" evidence="4">
    <location>
        <begin position="245"/>
        <end position="273"/>
    </location>
</feature>
<evidence type="ECO:0000256" key="4">
    <source>
        <dbReference type="SAM" id="MobiDB-lite"/>
    </source>
</evidence>
<evidence type="ECO:0000256" key="1">
    <source>
        <dbReference type="ARBA" id="ARBA00023054"/>
    </source>
</evidence>
<dbReference type="Gene3D" id="1.20.5.4880">
    <property type="match status" value="1"/>
</dbReference>
<dbReference type="AlphaFoldDB" id="A0A8J2RFR0"/>
<dbReference type="OrthoDB" id="5560525at2759"/>
<dbReference type="GO" id="GO:0005085">
    <property type="term" value="F:guanyl-nucleotide exchange factor activity"/>
    <property type="evidence" value="ECO:0007669"/>
    <property type="project" value="InterPro"/>
</dbReference>
<dbReference type="GO" id="GO:0006887">
    <property type="term" value="P:exocytosis"/>
    <property type="evidence" value="ECO:0007669"/>
    <property type="project" value="TreeGrafter"/>
</dbReference>
<feature type="compositionally biased region" description="Polar residues" evidence="4">
    <location>
        <begin position="194"/>
        <end position="203"/>
    </location>
</feature>
<dbReference type="SUPFAM" id="SSF144284">
    <property type="entry name" value="Sec2 N-terminal region"/>
    <property type="match status" value="1"/>
</dbReference>
<evidence type="ECO:0000259" key="5">
    <source>
        <dbReference type="Pfam" id="PF06428"/>
    </source>
</evidence>
<keyword evidence="7" id="KW-1185">Reference proteome</keyword>
<feature type="domain" description="GDP/GTP exchange factor Sec2 N-terminal" evidence="5">
    <location>
        <begin position="81"/>
        <end position="162"/>
    </location>
</feature>
<dbReference type="Pfam" id="PF25555">
    <property type="entry name" value="RAB3A-like_C"/>
    <property type="match status" value="1"/>
</dbReference>
<accession>A0A8J2RFR0</accession>
<dbReference type="EMBL" id="CAKKLH010000057">
    <property type="protein sequence ID" value="CAH0101315.1"/>
    <property type="molecule type" value="Genomic_DNA"/>
</dbReference>
<dbReference type="InterPro" id="IPR009449">
    <property type="entry name" value="Sec2_N"/>
</dbReference>
<evidence type="ECO:0000256" key="3">
    <source>
        <dbReference type="SAM" id="Coils"/>
    </source>
</evidence>
<name>A0A8J2RFR0_9CRUS</name>
<comment type="similarity">
    <text evidence="2">Belongs to the SEC2 family.</text>
</comment>
<dbReference type="CDD" id="cd21044">
    <property type="entry name" value="Rab11BD_RAB3IP_like"/>
    <property type="match status" value="1"/>
</dbReference>
<evidence type="ECO:0000313" key="7">
    <source>
        <dbReference type="Proteomes" id="UP000789390"/>
    </source>
</evidence>
<dbReference type="PANTHER" id="PTHR14430:SF0">
    <property type="entry name" value="SEC2P DOMAIN-CONTAINING PROTEIN"/>
    <property type="match status" value="1"/>
</dbReference>
<reference evidence="6" key="1">
    <citation type="submission" date="2021-11" db="EMBL/GenBank/DDBJ databases">
        <authorList>
            <person name="Schell T."/>
        </authorList>
    </citation>
    <scope>NUCLEOTIDE SEQUENCE</scope>
    <source>
        <strain evidence="6">M5</strain>
    </source>
</reference>
<comment type="caution">
    <text evidence="6">The sequence shown here is derived from an EMBL/GenBank/DDBJ whole genome shotgun (WGS) entry which is preliminary data.</text>
</comment>
<feature type="compositionally biased region" description="Low complexity" evidence="4">
    <location>
        <begin position="28"/>
        <end position="42"/>
    </location>
</feature>
<feature type="compositionally biased region" description="Polar residues" evidence="4">
    <location>
        <begin position="43"/>
        <end position="61"/>
    </location>
</feature>
<sequence length="432" mass="47314">MGLSDIMPSSEVVGVVTGHHVPSHSRESSTSSTASAASICSSNGGLIQQTAQEEHTSSSSPMPIYSPLSKCSSPTANHSVEMLARDAELEQRLEKTRLELEQSRKECGRLAQIRDDVEAEVRELTASLFQEAHVMVNAANVKAAASEKALKEARMQVEVLSAEVEALKTLVLTSTPSQPNAHLHPQLSSSLSSGNIHQNNTPPSGVGNGGFAAGYKSGGGGLKMFTRHRRGTSDCDMKYHHIQSGADLNSPLSSSPENPVRPSAADPSCLNGHLAATPDNDGCEVDPVLYDELENWRKNPSLEQDSSLLMQRLFEEDADRCLDFPQKDLAARVKLAVQNNVIFIEEFATQSTRCALLDTQRPCRYRIKLGDGLDDQWYTISSLCRNRITAVCDTLTYLRYIQLGLVKSSVDDIYWEMIRLRKRMTLARLGLS</sequence>
<keyword evidence="1 3" id="KW-0175">Coiled coil</keyword>
<feature type="coiled-coil region" evidence="3">
    <location>
        <begin position="86"/>
        <end position="170"/>
    </location>
</feature>
<feature type="region of interest" description="Disordered" evidence="4">
    <location>
        <begin position="176"/>
        <end position="212"/>
    </location>
</feature>
<dbReference type="PANTHER" id="PTHR14430">
    <property type="entry name" value="RABIN3-RELATED"/>
    <property type="match status" value="1"/>
</dbReference>
<feature type="region of interest" description="Disordered" evidence="4">
    <location>
        <begin position="19"/>
        <end position="75"/>
    </location>
</feature>
<protein>
    <recommendedName>
        <fullName evidence="5">GDP/GTP exchange factor Sec2 N-terminal domain-containing protein</fullName>
    </recommendedName>
</protein>
<dbReference type="Pfam" id="PF06428">
    <property type="entry name" value="Sec2p"/>
    <property type="match status" value="1"/>
</dbReference>
<organism evidence="6 7">
    <name type="scientific">Daphnia galeata</name>
    <dbReference type="NCBI Taxonomy" id="27404"/>
    <lineage>
        <taxon>Eukaryota</taxon>
        <taxon>Metazoa</taxon>
        <taxon>Ecdysozoa</taxon>
        <taxon>Arthropoda</taxon>
        <taxon>Crustacea</taxon>
        <taxon>Branchiopoda</taxon>
        <taxon>Diplostraca</taxon>
        <taxon>Cladocera</taxon>
        <taxon>Anomopoda</taxon>
        <taxon>Daphniidae</taxon>
        <taxon>Daphnia</taxon>
    </lineage>
</organism>